<comment type="similarity">
    <text evidence="1">Belongs to the proteasome subunit S14 family.</text>
</comment>
<dbReference type="Gene3D" id="1.25.40.990">
    <property type="match status" value="2"/>
</dbReference>
<dbReference type="FunFam" id="1.25.40.990:FF:000001">
    <property type="entry name" value="26S proteasome non-ATPase regulatory subunit"/>
    <property type="match status" value="1"/>
</dbReference>
<name>A0A1D6MHN4_MAIZE</name>
<dbReference type="AlphaFoldDB" id="A0A1D6MHN4"/>
<proteinExistence type="inferred from homology"/>
<keyword evidence="2 3" id="KW-0647">Proteasome</keyword>
<dbReference type="PROSITE" id="PS50250">
    <property type="entry name" value="PCI"/>
    <property type="match status" value="1"/>
</dbReference>
<dbReference type="ExpressionAtlas" id="A0A1D6MHN4">
    <property type="expression patterns" value="baseline and differential"/>
</dbReference>
<evidence type="ECO:0000313" key="3">
    <source>
        <dbReference type="EMBL" id="ONM28947.1"/>
    </source>
</evidence>
<organism evidence="3">
    <name type="scientific">Zea mays</name>
    <name type="common">Maize</name>
    <dbReference type="NCBI Taxonomy" id="4577"/>
    <lineage>
        <taxon>Eukaryota</taxon>
        <taxon>Viridiplantae</taxon>
        <taxon>Streptophyta</taxon>
        <taxon>Embryophyta</taxon>
        <taxon>Tracheophyta</taxon>
        <taxon>Spermatophyta</taxon>
        <taxon>Magnoliopsida</taxon>
        <taxon>Liliopsida</taxon>
        <taxon>Poales</taxon>
        <taxon>Poaceae</taxon>
        <taxon>PACMAD clade</taxon>
        <taxon>Panicoideae</taxon>
        <taxon>Andropogonodae</taxon>
        <taxon>Andropogoneae</taxon>
        <taxon>Tripsacinae</taxon>
        <taxon>Zea</taxon>
    </lineage>
</organism>
<accession>A0A3L6FFI4</accession>
<accession>A0A3L6FEP8</accession>
<dbReference type="InterPro" id="IPR033464">
    <property type="entry name" value="CSN8_PSD8_EIF3K"/>
</dbReference>
<gene>
    <name evidence="3" type="ORF">ZEAMMB73_Zm00001d039483</name>
</gene>
<accession>A0A1D6MHN4</accession>
<dbReference type="InterPro" id="IPR000717">
    <property type="entry name" value="PCI_dom"/>
</dbReference>
<dbReference type="InterPro" id="IPR006746">
    <property type="entry name" value="26S_Psome_Rpn12"/>
</dbReference>
<dbReference type="OMA" id="LESAYMH"/>
<dbReference type="InParanoid" id="A0A1D6MHN4"/>
<evidence type="ECO:0000256" key="2">
    <source>
        <dbReference type="ARBA" id="ARBA00022942"/>
    </source>
</evidence>
<evidence type="ECO:0000256" key="1">
    <source>
        <dbReference type="ARBA" id="ARBA00009627"/>
    </source>
</evidence>
<reference evidence="3" key="1">
    <citation type="submission" date="2015-12" db="EMBL/GenBank/DDBJ databases">
        <title>Update maize B73 reference genome by single molecule sequencing technologies.</title>
        <authorList>
            <consortium name="Maize Genome Sequencing Project"/>
            <person name="Ware D."/>
        </authorList>
    </citation>
    <scope>NUCLEOTIDE SEQUENCE [LARGE SCALE GENOMIC DNA]</scope>
    <source>
        <tissue evidence="3">Seedling</tissue>
    </source>
</reference>
<dbReference type="GO" id="GO:0006508">
    <property type="term" value="P:proteolysis"/>
    <property type="evidence" value="ECO:0007669"/>
    <property type="project" value="InterPro"/>
</dbReference>
<dbReference type="GO" id="GO:0005838">
    <property type="term" value="C:proteasome regulatory particle"/>
    <property type="evidence" value="ECO:0007669"/>
    <property type="project" value="InterPro"/>
</dbReference>
<dbReference type="Pfam" id="PF10075">
    <property type="entry name" value="CSN8_PSD8_EIF3K"/>
    <property type="match status" value="1"/>
</dbReference>
<sequence>MDPKMTEVTQMFARFKAAYARNDLNTCVTLLSQLKVHLTQFPSLPPLFQQTPNIVEELKLAKSQICSKLFLTYVFVLMTKLSSDLVAEKIKRSLNCYAVLLVTLPSTEQVLNSAQNISGDIYEHAVVLSVKLEDQDAFERDFCQLKPYYMDTCGIIPASPEEYPILGLNLLRLLVQNRIAEFHTELELLPAKALEHPCIKHAVELEQSFMEGAYNRVLSARQAVPHETYVYFIDLLAKTVRDEIAGCSEKGYDSLSVSDAKQMLMFSSDQDLHEYITEEHPEWEIKNGAVFFQKAKESQPCKEIPSLQLINQTLSYARELERIV</sequence>
<dbReference type="STRING" id="4577.A0A1D6MHN4"/>
<dbReference type="PANTHER" id="PTHR12387:SF0">
    <property type="entry name" value="26S PROTEASOME NON-ATPASE REGULATORY SUBUNIT 8"/>
    <property type="match status" value="1"/>
</dbReference>
<dbReference type="IntAct" id="A0A1D6MHN4">
    <property type="interactions" value="16"/>
</dbReference>
<dbReference type="EMBL" id="CM007649">
    <property type="protein sequence ID" value="ONM28947.1"/>
    <property type="molecule type" value="Genomic_DNA"/>
</dbReference>
<dbReference type="PANTHER" id="PTHR12387">
    <property type="entry name" value="26S PROTEASOME NON-ATPASE REGULATORY SUBUNIT 8"/>
    <property type="match status" value="1"/>
</dbReference>
<protein>
    <submittedName>
        <fullName evidence="3">26S proteasome non-ATPase regulatory subunit 8 homolog A</fullName>
    </submittedName>
</protein>
<dbReference type="SMR" id="A0A1D6MHN4"/>